<keyword evidence="4 8" id="KW-1003">Cell membrane</keyword>
<sequence length="251" mass="27090">MIFDLTVTHLFIVWLGIALAYVVFGMTGFGTALVASPLLAQFIPVSHIVPLLALLDFCAATTNVVRDGRKAEHGELKRLVPLMVAGSGIGAVILLVTKPDLLLLLLGTFVIGYAAYSLSGYRPMTQLSSWSSVPFGLVGGIFSALFGSGGFIYAIYLQGRLENKEHIRITQTTLIGLSTLTRLVMFLVAGVYANRSLLLLAVLLAPGMLAGVWIGRRITLKLSREQFVKLVNSVILVSGVFLLVRYFSSIS</sequence>
<evidence type="ECO:0000256" key="8">
    <source>
        <dbReference type="RuleBase" id="RU363041"/>
    </source>
</evidence>
<accession>A0A2P5K838</accession>
<keyword evidence="5 8" id="KW-0812">Transmembrane</keyword>
<dbReference type="PANTHER" id="PTHR30269:SF32">
    <property type="entry name" value="MEMBRANE TRANSPORTER PROTEIN-RELATED"/>
    <property type="match status" value="1"/>
</dbReference>
<keyword evidence="6 8" id="KW-1133">Transmembrane helix</keyword>
<evidence type="ECO:0000256" key="2">
    <source>
        <dbReference type="ARBA" id="ARBA00009142"/>
    </source>
</evidence>
<evidence type="ECO:0000313" key="9">
    <source>
        <dbReference type="EMBL" id="PPB82898.1"/>
    </source>
</evidence>
<evidence type="ECO:0000256" key="6">
    <source>
        <dbReference type="ARBA" id="ARBA00022989"/>
    </source>
</evidence>
<dbReference type="OrthoDB" id="5801432at2"/>
<dbReference type="PANTHER" id="PTHR30269">
    <property type="entry name" value="TRANSMEMBRANE PROTEIN YFCA"/>
    <property type="match status" value="1"/>
</dbReference>
<dbReference type="Pfam" id="PF01925">
    <property type="entry name" value="TauE"/>
    <property type="match status" value="1"/>
</dbReference>
<dbReference type="Proteomes" id="UP000243096">
    <property type="component" value="Unassembled WGS sequence"/>
</dbReference>
<evidence type="ECO:0000256" key="1">
    <source>
        <dbReference type="ARBA" id="ARBA00004651"/>
    </source>
</evidence>
<dbReference type="InterPro" id="IPR002781">
    <property type="entry name" value="TM_pro_TauE-like"/>
</dbReference>
<comment type="similarity">
    <text evidence="2 8">Belongs to the 4-toluene sulfonate uptake permease (TSUP) (TC 2.A.102) family.</text>
</comment>
<dbReference type="GO" id="GO:0005886">
    <property type="term" value="C:plasma membrane"/>
    <property type="evidence" value="ECO:0007669"/>
    <property type="project" value="UniProtKB-SubCell"/>
</dbReference>
<evidence type="ECO:0000313" key="10">
    <source>
        <dbReference type="Proteomes" id="UP000243096"/>
    </source>
</evidence>
<evidence type="ECO:0000256" key="5">
    <source>
        <dbReference type="ARBA" id="ARBA00022692"/>
    </source>
</evidence>
<dbReference type="InterPro" id="IPR052017">
    <property type="entry name" value="TSUP"/>
</dbReference>
<evidence type="ECO:0000256" key="7">
    <source>
        <dbReference type="ARBA" id="ARBA00023136"/>
    </source>
</evidence>
<feature type="transmembrane region" description="Helical" evidence="8">
    <location>
        <begin position="169"/>
        <end position="191"/>
    </location>
</feature>
<protein>
    <recommendedName>
        <fullName evidence="8">Probable membrane transporter protein</fullName>
    </recommendedName>
</protein>
<feature type="transmembrane region" description="Helical" evidence="8">
    <location>
        <begin position="197"/>
        <end position="215"/>
    </location>
</feature>
<name>A0A2P5K838_9BURK</name>
<evidence type="ECO:0000256" key="3">
    <source>
        <dbReference type="ARBA" id="ARBA00022448"/>
    </source>
</evidence>
<comment type="caution">
    <text evidence="9">The sequence shown here is derived from an EMBL/GenBank/DDBJ whole genome shotgun (WGS) entry which is preliminary data.</text>
</comment>
<feature type="transmembrane region" description="Helical" evidence="8">
    <location>
        <begin position="101"/>
        <end position="121"/>
    </location>
</feature>
<feature type="transmembrane region" description="Helical" evidence="8">
    <location>
        <begin position="227"/>
        <end position="248"/>
    </location>
</feature>
<reference evidence="9 10" key="1">
    <citation type="submission" date="2018-01" db="EMBL/GenBank/DDBJ databases">
        <title>Genomic Encyclopedia of Type Strains, Phase III (KMG-III): the genomes of soil and plant-associated and newly described type strains.</title>
        <authorList>
            <person name="Whitman W."/>
        </authorList>
    </citation>
    <scope>NUCLEOTIDE SEQUENCE [LARGE SCALE GENOMIC DNA]</scope>
    <source>
        <strain evidence="9 10">HKI456</strain>
    </source>
</reference>
<evidence type="ECO:0000256" key="4">
    <source>
        <dbReference type="ARBA" id="ARBA00022475"/>
    </source>
</evidence>
<keyword evidence="10" id="KW-1185">Reference proteome</keyword>
<feature type="transmembrane region" description="Helical" evidence="8">
    <location>
        <begin position="133"/>
        <end position="157"/>
    </location>
</feature>
<keyword evidence="3" id="KW-0813">Transport</keyword>
<dbReference type="RefSeq" id="WP_104078108.1">
    <property type="nucleotide sequence ID" value="NZ_CP062179.1"/>
</dbReference>
<gene>
    <name evidence="9" type="ORF">B0O95_11275</name>
</gene>
<keyword evidence="7 8" id="KW-0472">Membrane</keyword>
<dbReference type="AlphaFoldDB" id="A0A2P5K838"/>
<dbReference type="EMBL" id="PRDW01000012">
    <property type="protein sequence ID" value="PPB82898.1"/>
    <property type="molecule type" value="Genomic_DNA"/>
</dbReference>
<comment type="subcellular location">
    <subcellularLocation>
        <location evidence="1 8">Cell membrane</location>
        <topology evidence="1 8">Multi-pass membrane protein</topology>
    </subcellularLocation>
</comment>
<feature type="transmembrane region" description="Helical" evidence="8">
    <location>
        <begin position="78"/>
        <end position="96"/>
    </location>
</feature>
<feature type="transmembrane region" description="Helical" evidence="8">
    <location>
        <begin position="12"/>
        <end position="35"/>
    </location>
</feature>
<proteinExistence type="inferred from homology"/>
<organism evidence="9 10">
    <name type="scientific">Mycetohabitans endofungorum</name>
    <dbReference type="NCBI Taxonomy" id="417203"/>
    <lineage>
        <taxon>Bacteria</taxon>
        <taxon>Pseudomonadati</taxon>
        <taxon>Pseudomonadota</taxon>
        <taxon>Betaproteobacteria</taxon>
        <taxon>Burkholderiales</taxon>
        <taxon>Burkholderiaceae</taxon>
        <taxon>Mycetohabitans</taxon>
    </lineage>
</organism>